<keyword evidence="1" id="KW-0812">Transmembrane</keyword>
<reference evidence="2" key="1">
    <citation type="journal article" date="2012" name="ISME J.">
        <title>Functional metagenomics reveals novel salt tolerance loci from the human gut microbiome.</title>
        <authorList>
            <person name="Culligan E.P."/>
            <person name="Sleator R.D."/>
            <person name="Marchesi J.R."/>
            <person name="Hill C."/>
        </authorList>
    </citation>
    <scope>NUCLEOTIDE SEQUENCE</scope>
</reference>
<dbReference type="EMBL" id="JQ269600">
    <property type="protein sequence ID" value="AFA54908.1"/>
    <property type="molecule type" value="Genomic_DNA"/>
</dbReference>
<sequence length="257" mass="28622">MDTVRQRQGLGIKRSMLTALLMGFCCLFYAPEAFSQEESSALPKQSGLDEDMAKGVALVKQRYGEQLRNQYMGGATTAKEYAIGALRMENDIAKAEAEGNTSLANALRQQLAMAQRTNEWYNGELQQKADAGDTRAQRELDEYYAFMKTVEGSSPAGSFPFLISIISGLLLYGYIVLLSPKDATINRKTLIPWCVGLAVFDMLGNWVNQSWLFLFVEILIILVVARNFQCSWKRSFAILGLMLVSILILGGLLPLFF</sequence>
<evidence type="ECO:0000313" key="2">
    <source>
        <dbReference type="EMBL" id="AFA54908.1"/>
    </source>
</evidence>
<feature type="transmembrane region" description="Helical" evidence="1">
    <location>
        <begin position="212"/>
        <end position="229"/>
    </location>
</feature>
<protein>
    <submittedName>
        <fullName evidence="2">Uncharacterized protein</fullName>
    </submittedName>
</protein>
<organism evidence="2">
    <name type="scientific">uncultured Akkermansia sp. SMG25</name>
    <dbReference type="NCBI Taxonomy" id="1131822"/>
    <lineage>
        <taxon>Bacteria</taxon>
        <taxon>Pseudomonadati</taxon>
        <taxon>Verrucomicrobiota</taxon>
        <taxon>Verrucomicrobiia</taxon>
        <taxon>Verrucomicrobiales</taxon>
        <taxon>Akkermansiaceae</taxon>
        <taxon>Akkermansia</taxon>
        <taxon>environmental samples</taxon>
    </lineage>
</organism>
<dbReference type="AlphaFoldDB" id="H6WNX7"/>
<evidence type="ECO:0000256" key="1">
    <source>
        <dbReference type="SAM" id="Phobius"/>
    </source>
</evidence>
<keyword evidence="1" id="KW-0472">Membrane</keyword>
<name>H6WNX7_9BACT</name>
<accession>H6WNX7</accession>
<feature type="transmembrane region" description="Helical" evidence="1">
    <location>
        <begin position="236"/>
        <end position="256"/>
    </location>
</feature>
<keyword evidence="1" id="KW-1133">Transmembrane helix</keyword>
<proteinExistence type="predicted"/>
<feature type="transmembrane region" description="Helical" evidence="1">
    <location>
        <begin position="159"/>
        <end position="178"/>
    </location>
</feature>
<feature type="transmembrane region" description="Helical" evidence="1">
    <location>
        <begin position="190"/>
        <end position="206"/>
    </location>
</feature>